<sequence>MLILILLVHLLSGKADASSGLLPEEPPTTHATTATTVGGCLTLSRVPQAHWVSECAPSRPESAGFLLAKAKVEDYRDELMLIAVIAPELVCGLLYHYFISMGGFVTGTGGHPIVTKEQIREHISDIARVREKAIRDKSKGDALNYNPVLSNSVPTFWAIVSADNMNRDYTLIPLIAELIVGSTTVHCAAWNASFLSSDEMWMWRSC</sequence>
<comment type="caution">
    <text evidence="2">The sequence shown here is derived from an EMBL/GenBank/DDBJ whole genome shotgun (WGS) entry which is preliminary data.</text>
</comment>
<evidence type="ECO:0000313" key="2">
    <source>
        <dbReference type="EMBL" id="KAJ7190192.1"/>
    </source>
</evidence>
<gene>
    <name evidence="2" type="ORF">GGX14DRAFT_606436</name>
</gene>
<evidence type="ECO:0000256" key="1">
    <source>
        <dbReference type="SAM" id="SignalP"/>
    </source>
</evidence>
<organism evidence="2 3">
    <name type="scientific">Mycena pura</name>
    <dbReference type="NCBI Taxonomy" id="153505"/>
    <lineage>
        <taxon>Eukaryota</taxon>
        <taxon>Fungi</taxon>
        <taxon>Dikarya</taxon>
        <taxon>Basidiomycota</taxon>
        <taxon>Agaricomycotina</taxon>
        <taxon>Agaricomycetes</taxon>
        <taxon>Agaricomycetidae</taxon>
        <taxon>Agaricales</taxon>
        <taxon>Marasmiineae</taxon>
        <taxon>Mycenaceae</taxon>
        <taxon>Mycena</taxon>
    </lineage>
</organism>
<reference evidence="2" key="1">
    <citation type="submission" date="2023-03" db="EMBL/GenBank/DDBJ databases">
        <title>Massive genome expansion in bonnet fungi (Mycena s.s.) driven by repeated elements and novel gene families across ecological guilds.</title>
        <authorList>
            <consortium name="Lawrence Berkeley National Laboratory"/>
            <person name="Harder C.B."/>
            <person name="Miyauchi S."/>
            <person name="Viragh M."/>
            <person name="Kuo A."/>
            <person name="Thoen E."/>
            <person name="Andreopoulos B."/>
            <person name="Lu D."/>
            <person name="Skrede I."/>
            <person name="Drula E."/>
            <person name="Henrissat B."/>
            <person name="Morin E."/>
            <person name="Kohler A."/>
            <person name="Barry K."/>
            <person name="LaButti K."/>
            <person name="Morin E."/>
            <person name="Salamov A."/>
            <person name="Lipzen A."/>
            <person name="Mereny Z."/>
            <person name="Hegedus B."/>
            <person name="Baldrian P."/>
            <person name="Stursova M."/>
            <person name="Weitz H."/>
            <person name="Taylor A."/>
            <person name="Grigoriev I.V."/>
            <person name="Nagy L.G."/>
            <person name="Martin F."/>
            <person name="Kauserud H."/>
        </authorList>
    </citation>
    <scope>NUCLEOTIDE SEQUENCE</scope>
    <source>
        <strain evidence="2">9144</strain>
    </source>
</reference>
<protein>
    <submittedName>
        <fullName evidence="2">Uncharacterized protein</fullName>
    </submittedName>
</protein>
<accession>A0AAD6XZT8</accession>
<keyword evidence="1" id="KW-0732">Signal</keyword>
<keyword evidence="3" id="KW-1185">Reference proteome</keyword>
<name>A0AAD6XZT8_9AGAR</name>
<dbReference type="EMBL" id="JARJCW010000155">
    <property type="protein sequence ID" value="KAJ7190192.1"/>
    <property type="molecule type" value="Genomic_DNA"/>
</dbReference>
<evidence type="ECO:0000313" key="3">
    <source>
        <dbReference type="Proteomes" id="UP001219525"/>
    </source>
</evidence>
<dbReference type="AlphaFoldDB" id="A0AAD6XZT8"/>
<feature type="signal peptide" evidence="1">
    <location>
        <begin position="1"/>
        <end position="17"/>
    </location>
</feature>
<proteinExistence type="predicted"/>
<dbReference type="Proteomes" id="UP001219525">
    <property type="component" value="Unassembled WGS sequence"/>
</dbReference>
<feature type="chain" id="PRO_5042096759" evidence="1">
    <location>
        <begin position="18"/>
        <end position="206"/>
    </location>
</feature>